<evidence type="ECO:0000313" key="1">
    <source>
        <dbReference type="EMBL" id="GMF08036.1"/>
    </source>
</evidence>
<sequence length="260" mass="28278">MAAVAPSAVTFSKISYSAYGSDIKYLTDSAYFEGVRDGTTNRLSDTSIVYNSGLFNAFVELTSSYDTINFKAFMEKDEGKSSYLAELYASYLYLSTTADDDDILQKRRERTLTSSTDFRTSTVIDHSSFTVTSTQLYNFLAFYANTSSTSQSTLTSVGFTTLSFTNVVTEISESDTSTTAPDFLASPSVVLNSGSLSLTSSLSTDTTSTTSKSSVSVTTNLVIASNPSLSSDVICQHQALQKMMFLQNLFTVMQLVQLQL</sequence>
<evidence type="ECO:0000313" key="2">
    <source>
        <dbReference type="Proteomes" id="UP001165064"/>
    </source>
</evidence>
<organism evidence="1 2">
    <name type="scientific">Ambrosiozyma monospora</name>
    <name type="common">Yeast</name>
    <name type="synonym">Endomycopsis monosporus</name>
    <dbReference type="NCBI Taxonomy" id="43982"/>
    <lineage>
        <taxon>Eukaryota</taxon>
        <taxon>Fungi</taxon>
        <taxon>Dikarya</taxon>
        <taxon>Ascomycota</taxon>
        <taxon>Saccharomycotina</taxon>
        <taxon>Pichiomycetes</taxon>
        <taxon>Pichiales</taxon>
        <taxon>Pichiaceae</taxon>
        <taxon>Ambrosiozyma</taxon>
    </lineage>
</organism>
<comment type="caution">
    <text evidence="1">The sequence shown here is derived from an EMBL/GenBank/DDBJ whole genome shotgun (WGS) entry which is preliminary data.</text>
</comment>
<name>A0ACB5UCQ7_AMBMO</name>
<dbReference type="Proteomes" id="UP001165064">
    <property type="component" value="Unassembled WGS sequence"/>
</dbReference>
<gene>
    <name evidence="1" type="ORF">Amon02_001313400</name>
</gene>
<proteinExistence type="predicted"/>
<reference evidence="1" key="1">
    <citation type="submission" date="2023-04" db="EMBL/GenBank/DDBJ databases">
        <title>Ambrosiozyma monospora NBRC 10751.</title>
        <authorList>
            <person name="Ichikawa N."/>
            <person name="Sato H."/>
            <person name="Tonouchi N."/>
        </authorList>
    </citation>
    <scope>NUCLEOTIDE SEQUENCE</scope>
    <source>
        <strain evidence="1">NBRC 10751</strain>
    </source>
</reference>
<keyword evidence="2" id="KW-1185">Reference proteome</keyword>
<accession>A0ACB5UCQ7</accession>
<protein>
    <submittedName>
        <fullName evidence="1">Unnamed protein product</fullName>
    </submittedName>
</protein>
<dbReference type="EMBL" id="BSXS01016627">
    <property type="protein sequence ID" value="GMF08036.1"/>
    <property type="molecule type" value="Genomic_DNA"/>
</dbReference>